<evidence type="ECO:0000259" key="2">
    <source>
        <dbReference type="Pfam" id="PF24088"/>
    </source>
</evidence>
<feature type="domain" description="DUF7373" evidence="3">
    <location>
        <begin position="313"/>
        <end position="398"/>
    </location>
</feature>
<sequence length="399" mass="42553">MRLARMSLALGVVLTALTGCAVAGDPMPVPDPATLDVGPYSRYPLAAPAHGTERYGRVIESVRLGELIANPARVDPALNVPRTRMGSDPLPTPAKAVALLADPARAALERHGMLAGFTVGASDTRQFTVGNGRIVQITLLRFPDAGAAREAATEIDSADAAVSPDNVAVTIPDHPTARAHWRPSVPTLAATMAIDSFVVTVLAGHVTPDLGVLTTLAGRAFAEQQPLLRDVELTPAEAFADLPLDRDGMLARMVPEAPGRWPYPVVVTSEIAENAGWDSIVQPHGIVLGPRAGHFYSPAPEVPEWTGLNRFDRLLRFSDAATAATFFSGLRQDDARSSVPTPAGMVDINCAEKETGAASMTRFSCRLRYGRYVAVVFSRDYQDVHHRAAAQYALLVNSE</sequence>
<keyword evidence="1" id="KW-0732">Signal</keyword>
<dbReference type="InterPro" id="IPR055797">
    <property type="entry name" value="DUF7373"/>
</dbReference>
<evidence type="ECO:0000259" key="3">
    <source>
        <dbReference type="Pfam" id="PF24092"/>
    </source>
</evidence>
<reference evidence="4 5" key="1">
    <citation type="submission" date="2018-05" db="EMBL/GenBank/DDBJ databases">
        <title>Genomic Encyclopedia of Type Strains, Phase IV (KMG-IV): sequencing the most valuable type-strain genomes for metagenomic binning, comparative biology and taxonomic classification.</title>
        <authorList>
            <person name="Goeker M."/>
        </authorList>
    </citation>
    <scope>NUCLEOTIDE SEQUENCE [LARGE SCALE GENOMIC DNA]</scope>
    <source>
        <strain evidence="4 5">DSM 44717</strain>
    </source>
</reference>
<organism evidence="4 5">
    <name type="scientific">Nocardia neocaledoniensis</name>
    <dbReference type="NCBI Taxonomy" id="236511"/>
    <lineage>
        <taxon>Bacteria</taxon>
        <taxon>Bacillati</taxon>
        <taxon>Actinomycetota</taxon>
        <taxon>Actinomycetes</taxon>
        <taxon>Mycobacteriales</taxon>
        <taxon>Nocardiaceae</taxon>
        <taxon>Nocardia</taxon>
    </lineage>
</organism>
<proteinExistence type="predicted"/>
<comment type="caution">
    <text evidence="4">The sequence shown here is derived from an EMBL/GenBank/DDBJ whole genome shotgun (WGS) entry which is preliminary data.</text>
</comment>
<accession>A0A317N2J4</accession>
<dbReference type="InterPro" id="IPR056463">
    <property type="entry name" value="DUF7373_C"/>
</dbReference>
<evidence type="ECO:0000313" key="5">
    <source>
        <dbReference type="Proteomes" id="UP000246410"/>
    </source>
</evidence>
<dbReference type="PROSITE" id="PS51257">
    <property type="entry name" value="PROKAR_LIPOPROTEIN"/>
    <property type="match status" value="1"/>
</dbReference>
<protein>
    <submittedName>
        <fullName evidence="4">Uncharacterized protein</fullName>
    </submittedName>
</protein>
<feature type="signal peptide" evidence="1">
    <location>
        <begin position="1"/>
        <end position="23"/>
    </location>
</feature>
<dbReference type="Pfam" id="PF24088">
    <property type="entry name" value="DUF7373"/>
    <property type="match status" value="1"/>
</dbReference>
<feature type="chain" id="PRO_5016395771" evidence="1">
    <location>
        <begin position="24"/>
        <end position="399"/>
    </location>
</feature>
<dbReference type="Proteomes" id="UP000246410">
    <property type="component" value="Unassembled WGS sequence"/>
</dbReference>
<feature type="domain" description="DUF7373" evidence="2">
    <location>
        <begin position="49"/>
        <end position="244"/>
    </location>
</feature>
<dbReference type="EMBL" id="QGTL01000019">
    <property type="protein sequence ID" value="PWV67739.1"/>
    <property type="molecule type" value="Genomic_DNA"/>
</dbReference>
<name>A0A317N2J4_9NOCA</name>
<evidence type="ECO:0000313" key="4">
    <source>
        <dbReference type="EMBL" id="PWV67739.1"/>
    </source>
</evidence>
<keyword evidence="5" id="KW-1185">Reference proteome</keyword>
<gene>
    <name evidence="4" type="ORF">DFR69_11953</name>
</gene>
<evidence type="ECO:0000256" key="1">
    <source>
        <dbReference type="SAM" id="SignalP"/>
    </source>
</evidence>
<dbReference type="AlphaFoldDB" id="A0A317N2J4"/>
<dbReference type="Pfam" id="PF24092">
    <property type="entry name" value="DUF7373_C"/>
    <property type="match status" value="1"/>
</dbReference>